<sequence precursor="true">MSTSISKNTSVCLAALAAFTLAALDTNIRADESIPGSDPHTITMKSTTPGQPSATAMGIYRLEDDKWTLCYALPGNERPKKFKSTEEDHTMLMVMRRPK</sequence>
<evidence type="ECO:0000256" key="1">
    <source>
        <dbReference type="SAM" id="MobiDB-lite"/>
    </source>
</evidence>
<feature type="region of interest" description="Disordered" evidence="1">
    <location>
        <begin position="32"/>
        <end position="54"/>
    </location>
</feature>
<evidence type="ECO:0000313" key="3">
    <source>
        <dbReference type="EMBL" id="TWT95678.1"/>
    </source>
</evidence>
<name>A0A5C6A8P2_9BACT</name>
<dbReference type="AlphaFoldDB" id="A0A5C6A8P2"/>
<comment type="caution">
    <text evidence="3">The sequence shown here is derived from an EMBL/GenBank/DDBJ whole genome shotgun (WGS) entry which is preliminary data.</text>
</comment>
<keyword evidence="4" id="KW-1185">Reference proteome</keyword>
<evidence type="ECO:0000256" key="2">
    <source>
        <dbReference type="SAM" id="SignalP"/>
    </source>
</evidence>
<accession>A0A5C6A8P2</accession>
<dbReference type="Proteomes" id="UP000316213">
    <property type="component" value="Unassembled WGS sequence"/>
</dbReference>
<reference evidence="3 4" key="1">
    <citation type="submission" date="2019-02" db="EMBL/GenBank/DDBJ databases">
        <title>Deep-cultivation of Planctomycetes and their phenomic and genomic characterization uncovers novel biology.</title>
        <authorList>
            <person name="Wiegand S."/>
            <person name="Jogler M."/>
            <person name="Boedeker C."/>
            <person name="Pinto D."/>
            <person name="Vollmers J."/>
            <person name="Rivas-Marin E."/>
            <person name="Kohn T."/>
            <person name="Peeters S.H."/>
            <person name="Heuer A."/>
            <person name="Rast P."/>
            <person name="Oberbeckmann S."/>
            <person name="Bunk B."/>
            <person name="Jeske O."/>
            <person name="Meyerdierks A."/>
            <person name="Storesund J.E."/>
            <person name="Kallscheuer N."/>
            <person name="Luecker S."/>
            <person name="Lage O.M."/>
            <person name="Pohl T."/>
            <person name="Merkel B.J."/>
            <person name="Hornburger P."/>
            <person name="Mueller R.-W."/>
            <person name="Bruemmer F."/>
            <person name="Labrenz M."/>
            <person name="Spormann A.M."/>
            <person name="Op Den Camp H."/>
            <person name="Overmann J."/>
            <person name="Amann R."/>
            <person name="Jetten M.S.M."/>
            <person name="Mascher T."/>
            <person name="Medema M.H."/>
            <person name="Devos D.P."/>
            <person name="Kaster A.-K."/>
            <person name="Ovreas L."/>
            <person name="Rohde M."/>
            <person name="Galperin M.Y."/>
            <person name="Jogler C."/>
        </authorList>
    </citation>
    <scope>NUCLEOTIDE SEQUENCE [LARGE SCALE GENOMIC DNA]</scope>
    <source>
        <strain evidence="3 4">Pla100</strain>
    </source>
</reference>
<evidence type="ECO:0000313" key="4">
    <source>
        <dbReference type="Proteomes" id="UP000316213"/>
    </source>
</evidence>
<feature type="chain" id="PRO_5023105834" evidence="2">
    <location>
        <begin position="23"/>
        <end position="99"/>
    </location>
</feature>
<organism evidence="3 4">
    <name type="scientific">Neorhodopirellula pilleata</name>
    <dbReference type="NCBI Taxonomy" id="2714738"/>
    <lineage>
        <taxon>Bacteria</taxon>
        <taxon>Pseudomonadati</taxon>
        <taxon>Planctomycetota</taxon>
        <taxon>Planctomycetia</taxon>
        <taxon>Pirellulales</taxon>
        <taxon>Pirellulaceae</taxon>
        <taxon>Neorhodopirellula</taxon>
    </lineage>
</organism>
<dbReference type="OrthoDB" id="281124at2"/>
<feature type="compositionally biased region" description="Polar residues" evidence="1">
    <location>
        <begin position="43"/>
        <end position="54"/>
    </location>
</feature>
<feature type="signal peptide" evidence="2">
    <location>
        <begin position="1"/>
        <end position="22"/>
    </location>
</feature>
<dbReference type="EMBL" id="SJPM01000006">
    <property type="protein sequence ID" value="TWT95678.1"/>
    <property type="molecule type" value="Genomic_DNA"/>
</dbReference>
<gene>
    <name evidence="3" type="ORF">Pla100_33190</name>
</gene>
<protein>
    <submittedName>
        <fullName evidence="3">Uncharacterized protein</fullName>
    </submittedName>
</protein>
<dbReference type="RefSeq" id="WP_146578711.1">
    <property type="nucleotide sequence ID" value="NZ_SJPM01000006.1"/>
</dbReference>
<proteinExistence type="predicted"/>
<keyword evidence="2" id="KW-0732">Signal</keyword>